<dbReference type="AlphaFoldDB" id="A0A926IJI5"/>
<evidence type="ECO:0000259" key="2">
    <source>
        <dbReference type="Pfam" id="PF05175"/>
    </source>
</evidence>
<dbReference type="PANTHER" id="PTHR47739:SF1">
    <property type="entry name" value="TRNA1(VAL) (ADENINE(37)-N6)-METHYLTRANSFERASE"/>
    <property type="match status" value="1"/>
</dbReference>
<dbReference type="Gene3D" id="3.40.50.150">
    <property type="entry name" value="Vaccinia Virus protein VP39"/>
    <property type="match status" value="1"/>
</dbReference>
<sequence>MRYTILSKENIHIDIVPGTNYKIKQLKDKFSYGTDAIFLSDFAKPKGLVMDLGTGTGIIPLRLIDKGKIDMIYGVEIQTQVAELAKESIELNKLENKIKILHMDLRDLQKYFPKHTFDVVTSNPPYMKEGGAIVNSDENFAISRHEIKCTLEDILNITNYLLKPLGKFYLVHRPDRLVDILYTMRKYEIEPKYIKFVQPKIEKKPNLILIEGLKNGKKDLKFYDPLIVYNEDGTYTDEIYRIYK</sequence>
<dbReference type="CDD" id="cd02440">
    <property type="entry name" value="AdoMet_MTases"/>
    <property type="match status" value="1"/>
</dbReference>
<dbReference type="InterPro" id="IPR029063">
    <property type="entry name" value="SAM-dependent_MTases_sf"/>
</dbReference>
<feature type="coiled-coil region" evidence="1">
    <location>
        <begin position="77"/>
        <end position="111"/>
    </location>
</feature>
<dbReference type="EMBL" id="JACRTG010000008">
    <property type="protein sequence ID" value="MBC8587280.1"/>
    <property type="molecule type" value="Genomic_DNA"/>
</dbReference>
<dbReference type="SUPFAM" id="SSF53335">
    <property type="entry name" value="S-adenosyl-L-methionine-dependent methyltransferases"/>
    <property type="match status" value="1"/>
</dbReference>
<protein>
    <submittedName>
        <fullName evidence="3">tRNA1(Val) (Adenine(37)-N6)-methyltransferase</fullName>
    </submittedName>
</protein>
<reference evidence="3" key="1">
    <citation type="submission" date="2020-08" db="EMBL/GenBank/DDBJ databases">
        <title>Genome public.</title>
        <authorList>
            <person name="Liu C."/>
            <person name="Sun Q."/>
        </authorList>
    </citation>
    <scope>NUCLEOTIDE SEQUENCE</scope>
    <source>
        <strain evidence="3">BX21</strain>
    </source>
</reference>
<organism evidence="3 4">
    <name type="scientific">Paratissierella segnis</name>
    <dbReference type="NCBI Taxonomy" id="2763679"/>
    <lineage>
        <taxon>Bacteria</taxon>
        <taxon>Bacillati</taxon>
        <taxon>Bacillota</taxon>
        <taxon>Tissierellia</taxon>
        <taxon>Tissierellales</taxon>
        <taxon>Tissierellaceae</taxon>
        <taxon>Paratissierella</taxon>
    </lineage>
</organism>
<keyword evidence="1" id="KW-0175">Coiled coil</keyword>
<evidence type="ECO:0000313" key="4">
    <source>
        <dbReference type="Proteomes" id="UP000601171"/>
    </source>
</evidence>
<comment type="caution">
    <text evidence="3">The sequence shown here is derived from an EMBL/GenBank/DDBJ whole genome shotgun (WGS) entry which is preliminary data.</text>
</comment>
<feature type="domain" description="Methyltransferase small" evidence="2">
    <location>
        <begin position="29"/>
        <end position="131"/>
    </location>
</feature>
<dbReference type="PANTHER" id="PTHR47739">
    <property type="entry name" value="TRNA1(VAL) (ADENINE(37)-N6)-METHYLTRANSFERASE"/>
    <property type="match status" value="1"/>
</dbReference>
<dbReference type="Pfam" id="PF05175">
    <property type="entry name" value="MTS"/>
    <property type="match status" value="1"/>
</dbReference>
<proteinExistence type="predicted"/>
<keyword evidence="4" id="KW-1185">Reference proteome</keyword>
<accession>A0A926IJI5</accession>
<gene>
    <name evidence="3" type="ORF">H8707_03365</name>
</gene>
<dbReference type="InterPro" id="IPR007848">
    <property type="entry name" value="Small_mtfrase_dom"/>
</dbReference>
<dbReference type="GO" id="GO:0008168">
    <property type="term" value="F:methyltransferase activity"/>
    <property type="evidence" value="ECO:0007669"/>
    <property type="project" value="InterPro"/>
</dbReference>
<dbReference type="Proteomes" id="UP000601171">
    <property type="component" value="Unassembled WGS sequence"/>
</dbReference>
<name>A0A926IJI5_9FIRM</name>
<evidence type="ECO:0000256" key="1">
    <source>
        <dbReference type="SAM" id="Coils"/>
    </source>
</evidence>
<evidence type="ECO:0000313" key="3">
    <source>
        <dbReference type="EMBL" id="MBC8587280.1"/>
    </source>
</evidence>
<dbReference type="InterPro" id="IPR050210">
    <property type="entry name" value="tRNA_Adenine-N(6)_MTase"/>
</dbReference>